<accession>A0A2K8KB94</accession>
<sequence length="145" mass="16033">MNFELCADGTVWQGAESFGFEDALVLESDQLWLEVMPLPDLLEALSLDAIMDSLEAEFIQQAAAEGQRAPDIMDRVSFQTPQVSGMMITMTEFDYDDEYVVVTAVVQGNGRHVILALDGDAAFSASEMEQNMRNISDMIRLAEEG</sequence>
<dbReference type="Proteomes" id="UP000228948">
    <property type="component" value="Chromosome"/>
</dbReference>
<dbReference type="KEGG" id="rbg:BG454_10895"/>
<evidence type="ECO:0008006" key="3">
    <source>
        <dbReference type="Google" id="ProtNLM"/>
    </source>
</evidence>
<dbReference type="STRING" id="441209.GCA_001870665_01958"/>
<evidence type="ECO:0000313" key="2">
    <source>
        <dbReference type="Proteomes" id="UP000228948"/>
    </source>
</evidence>
<evidence type="ECO:0000313" key="1">
    <source>
        <dbReference type="EMBL" id="ATX66256.1"/>
    </source>
</evidence>
<name>A0A2K8KB94_9RHOB</name>
<protein>
    <recommendedName>
        <fullName evidence="3">DUF1795 domain-containing protein</fullName>
    </recommendedName>
</protein>
<proteinExistence type="predicted"/>
<reference evidence="1 2" key="1">
    <citation type="submission" date="2017-11" db="EMBL/GenBank/DDBJ databases">
        <title>Revised Sequence and Annotation of the Rhodobaca barguzinensis strain alga05 Genome.</title>
        <authorList>
            <person name="Kopejtka K."/>
            <person name="Tomasch J.M."/>
            <person name="Bunk B."/>
            <person name="Koblizek M."/>
        </authorList>
    </citation>
    <scope>NUCLEOTIDE SEQUENCE [LARGE SCALE GENOMIC DNA]</scope>
    <source>
        <strain evidence="2">alga05</strain>
    </source>
</reference>
<keyword evidence="2" id="KW-1185">Reference proteome</keyword>
<dbReference type="AlphaFoldDB" id="A0A2K8KB94"/>
<gene>
    <name evidence="1" type="ORF">BG454_10895</name>
</gene>
<dbReference type="EMBL" id="CP024899">
    <property type="protein sequence ID" value="ATX66256.1"/>
    <property type="molecule type" value="Genomic_DNA"/>
</dbReference>
<organism evidence="1 2">
    <name type="scientific">Roseinatronobacter bogoriensis subsp. barguzinensis</name>
    <dbReference type="NCBI Taxonomy" id="441209"/>
    <lineage>
        <taxon>Bacteria</taxon>
        <taxon>Pseudomonadati</taxon>
        <taxon>Pseudomonadota</taxon>
        <taxon>Alphaproteobacteria</taxon>
        <taxon>Rhodobacterales</taxon>
        <taxon>Paracoccaceae</taxon>
        <taxon>Roseinatronobacter</taxon>
    </lineage>
</organism>